<gene>
    <name evidence="6" type="ORF">EFE23_17155</name>
</gene>
<feature type="DNA-binding region" description="H-T-H motif" evidence="4">
    <location>
        <begin position="39"/>
        <end position="58"/>
    </location>
</feature>
<dbReference type="Pfam" id="PF00440">
    <property type="entry name" value="TetR_N"/>
    <property type="match status" value="1"/>
</dbReference>
<organism evidence="6 7">
    <name type="scientific">Micromonospora solifontis</name>
    <dbReference type="NCBI Taxonomy" id="2487138"/>
    <lineage>
        <taxon>Bacteria</taxon>
        <taxon>Bacillati</taxon>
        <taxon>Actinomycetota</taxon>
        <taxon>Actinomycetes</taxon>
        <taxon>Micromonosporales</taxon>
        <taxon>Micromonosporaceae</taxon>
        <taxon>Micromonospora</taxon>
    </lineage>
</organism>
<dbReference type="EMBL" id="RJLN01000047">
    <property type="protein sequence ID" value="RNL97868.1"/>
    <property type="molecule type" value="Genomic_DNA"/>
</dbReference>
<evidence type="ECO:0000256" key="1">
    <source>
        <dbReference type="ARBA" id="ARBA00023015"/>
    </source>
</evidence>
<evidence type="ECO:0000256" key="3">
    <source>
        <dbReference type="ARBA" id="ARBA00023163"/>
    </source>
</evidence>
<name>A0ABX9WDH9_9ACTN</name>
<evidence type="ECO:0000259" key="5">
    <source>
        <dbReference type="PROSITE" id="PS50977"/>
    </source>
</evidence>
<evidence type="ECO:0000256" key="4">
    <source>
        <dbReference type="PROSITE-ProRule" id="PRU00335"/>
    </source>
</evidence>
<comment type="caution">
    <text evidence="6">The sequence shown here is derived from an EMBL/GenBank/DDBJ whole genome shotgun (WGS) entry which is preliminary data.</text>
</comment>
<dbReference type="InterPro" id="IPR009057">
    <property type="entry name" value="Homeodomain-like_sf"/>
</dbReference>
<dbReference type="InterPro" id="IPR025996">
    <property type="entry name" value="MT1864/Rv1816-like_C"/>
</dbReference>
<protein>
    <submittedName>
        <fullName evidence="6">TetR/AcrR family transcriptional regulator</fullName>
    </submittedName>
</protein>
<evidence type="ECO:0000313" key="6">
    <source>
        <dbReference type="EMBL" id="RNL97868.1"/>
    </source>
</evidence>
<dbReference type="Pfam" id="PF13305">
    <property type="entry name" value="TetR_C_33"/>
    <property type="match status" value="1"/>
</dbReference>
<dbReference type="Gene3D" id="1.10.357.10">
    <property type="entry name" value="Tetracycline Repressor, domain 2"/>
    <property type="match status" value="1"/>
</dbReference>
<keyword evidence="7" id="KW-1185">Reference proteome</keyword>
<dbReference type="PROSITE" id="PS50977">
    <property type="entry name" value="HTH_TETR_2"/>
    <property type="match status" value="1"/>
</dbReference>
<sequence>MSTHPGRQVAVDHSDAGLRARLVAAGVDLVARDGAEALSLREIARRAGVSHGAPRRHFPTHRALLAAIALEGYRDLGRQVAELIGDGRHDPYALLLALGRRYLDFARDNRGMFELMFRHDLLRGNQLGLREASVPLFEILVDLVARARPATSGAPPAVVVAGALWASLHGLAQLRLWGSLQLVTGVDEVEPLLRAALEAHLGPGRP</sequence>
<dbReference type="InterPro" id="IPR001647">
    <property type="entry name" value="HTH_TetR"/>
</dbReference>
<evidence type="ECO:0000313" key="7">
    <source>
        <dbReference type="Proteomes" id="UP000280698"/>
    </source>
</evidence>
<accession>A0ABX9WDH9</accession>
<dbReference type="SUPFAM" id="SSF48498">
    <property type="entry name" value="Tetracyclin repressor-like, C-terminal domain"/>
    <property type="match status" value="1"/>
</dbReference>
<reference evidence="6 7" key="1">
    <citation type="submission" date="2018-11" db="EMBL/GenBank/DDBJ databases">
        <title>Micromonospora sp. PPF5-17, a new actinomycetes isolated from a hot spring soil.</title>
        <authorList>
            <person name="Thawai C."/>
        </authorList>
    </citation>
    <scope>NUCLEOTIDE SEQUENCE [LARGE SCALE GENOMIC DNA]</scope>
    <source>
        <strain evidence="6 7">PPF5-17</strain>
    </source>
</reference>
<dbReference type="InterPro" id="IPR036271">
    <property type="entry name" value="Tet_transcr_reg_TetR-rel_C_sf"/>
</dbReference>
<feature type="domain" description="HTH tetR-type" evidence="5">
    <location>
        <begin position="16"/>
        <end position="76"/>
    </location>
</feature>
<dbReference type="Proteomes" id="UP000280698">
    <property type="component" value="Unassembled WGS sequence"/>
</dbReference>
<evidence type="ECO:0000256" key="2">
    <source>
        <dbReference type="ARBA" id="ARBA00023125"/>
    </source>
</evidence>
<keyword evidence="3" id="KW-0804">Transcription</keyword>
<keyword evidence="1" id="KW-0805">Transcription regulation</keyword>
<dbReference type="SUPFAM" id="SSF46689">
    <property type="entry name" value="Homeodomain-like"/>
    <property type="match status" value="1"/>
</dbReference>
<dbReference type="PANTHER" id="PTHR30055">
    <property type="entry name" value="HTH-TYPE TRANSCRIPTIONAL REGULATOR RUTR"/>
    <property type="match status" value="1"/>
</dbReference>
<keyword evidence="2 4" id="KW-0238">DNA-binding</keyword>
<dbReference type="InterPro" id="IPR050109">
    <property type="entry name" value="HTH-type_TetR-like_transc_reg"/>
</dbReference>
<dbReference type="PANTHER" id="PTHR30055:SF220">
    <property type="entry name" value="TETR-FAMILY REGULATORY PROTEIN"/>
    <property type="match status" value="1"/>
</dbReference>
<proteinExistence type="predicted"/>